<organism evidence="2 3">
    <name type="scientific">Deinococcus cellulosilyticus (strain DSM 18568 / NBRC 106333 / KACC 11606 / 5516J-15)</name>
    <dbReference type="NCBI Taxonomy" id="1223518"/>
    <lineage>
        <taxon>Bacteria</taxon>
        <taxon>Thermotogati</taxon>
        <taxon>Deinococcota</taxon>
        <taxon>Deinococci</taxon>
        <taxon>Deinococcales</taxon>
        <taxon>Deinococcaceae</taxon>
        <taxon>Deinococcus</taxon>
    </lineage>
</organism>
<keyword evidence="1" id="KW-0472">Membrane</keyword>
<evidence type="ECO:0000313" key="3">
    <source>
        <dbReference type="Proteomes" id="UP000321306"/>
    </source>
</evidence>
<reference evidence="2 3" key="1">
    <citation type="submission" date="2019-07" db="EMBL/GenBank/DDBJ databases">
        <title>Whole genome shotgun sequence of Deinococcus cellulosilyticus NBRC 106333.</title>
        <authorList>
            <person name="Hosoyama A."/>
            <person name="Uohara A."/>
            <person name="Ohji S."/>
            <person name="Ichikawa N."/>
        </authorList>
    </citation>
    <scope>NUCLEOTIDE SEQUENCE [LARGE SCALE GENOMIC DNA]</scope>
    <source>
        <strain evidence="2 3">NBRC 106333</strain>
    </source>
</reference>
<feature type="transmembrane region" description="Helical" evidence="1">
    <location>
        <begin position="21"/>
        <end position="40"/>
    </location>
</feature>
<keyword evidence="1" id="KW-1133">Transmembrane helix</keyword>
<dbReference type="Proteomes" id="UP000321306">
    <property type="component" value="Unassembled WGS sequence"/>
</dbReference>
<proteinExistence type="predicted"/>
<feature type="transmembrane region" description="Helical" evidence="1">
    <location>
        <begin position="52"/>
        <end position="76"/>
    </location>
</feature>
<feature type="transmembrane region" description="Helical" evidence="1">
    <location>
        <begin position="88"/>
        <end position="116"/>
    </location>
</feature>
<comment type="caution">
    <text evidence="2">The sequence shown here is derived from an EMBL/GenBank/DDBJ whole genome shotgun (WGS) entry which is preliminary data.</text>
</comment>
<keyword evidence="3" id="KW-1185">Reference proteome</keyword>
<keyword evidence="1" id="KW-0812">Transmembrane</keyword>
<protein>
    <submittedName>
        <fullName evidence="2">Uncharacterized protein</fullName>
    </submittedName>
</protein>
<evidence type="ECO:0000256" key="1">
    <source>
        <dbReference type="SAM" id="Phobius"/>
    </source>
</evidence>
<dbReference type="AlphaFoldDB" id="A0A511N4W8"/>
<sequence length="141" mass="15863">MKHMLSDKARYALICLWIEQIFLLLGLLFLIAMGVLVTQLHAFSQEPIPAGFWIYIWIVGGFVGLLSIAFMVWHSFVIRGLKERRSGAWLQGCIVFGISILSGSLITGILGLIFLLDPEVKAYYEGSPLPQRPQDDLWPEA</sequence>
<gene>
    <name evidence="2" type="ORF">DC3_31520</name>
</gene>
<dbReference type="EMBL" id="BJXB01000014">
    <property type="protein sequence ID" value="GEM47517.1"/>
    <property type="molecule type" value="Genomic_DNA"/>
</dbReference>
<accession>A0A511N4W8</accession>
<name>A0A511N4W8_DEIC1</name>
<evidence type="ECO:0000313" key="2">
    <source>
        <dbReference type="EMBL" id="GEM47517.1"/>
    </source>
</evidence>